<evidence type="ECO:0000313" key="2">
    <source>
        <dbReference type="EMBL" id="JAC73795.1"/>
    </source>
</evidence>
<sequence length="85" mass="8531">QKARGQHLMAADSDQAKQAGGAQQAKVGGRGGPARAGKRRPSRCPPNKGRRTVMEGKEQRGGGHSCGGQSSEGHAAGVRTGGGEG</sequence>
<accession>A0A061RSV8</accession>
<feature type="non-terminal residue" evidence="2">
    <location>
        <position position="85"/>
    </location>
</feature>
<name>A0A061RSV8_9CHLO</name>
<protein>
    <submittedName>
        <fullName evidence="2">Uncharacterized protein</fullName>
    </submittedName>
</protein>
<gene>
    <name evidence="2" type="ORF">TSPGSL018_27825</name>
</gene>
<organism evidence="2">
    <name type="scientific">Tetraselmis sp. GSL018</name>
    <dbReference type="NCBI Taxonomy" id="582737"/>
    <lineage>
        <taxon>Eukaryota</taxon>
        <taxon>Viridiplantae</taxon>
        <taxon>Chlorophyta</taxon>
        <taxon>core chlorophytes</taxon>
        <taxon>Chlorodendrophyceae</taxon>
        <taxon>Chlorodendrales</taxon>
        <taxon>Chlorodendraceae</taxon>
        <taxon>Tetraselmis</taxon>
    </lineage>
</organism>
<feature type="compositionally biased region" description="Low complexity" evidence="1">
    <location>
        <begin position="10"/>
        <end position="27"/>
    </location>
</feature>
<dbReference type="EMBL" id="GBEZ01012060">
    <property type="protein sequence ID" value="JAC73795.1"/>
    <property type="molecule type" value="Transcribed_RNA"/>
</dbReference>
<proteinExistence type="predicted"/>
<feature type="region of interest" description="Disordered" evidence="1">
    <location>
        <begin position="1"/>
        <end position="85"/>
    </location>
</feature>
<feature type="compositionally biased region" description="Basic and acidic residues" evidence="1">
    <location>
        <begin position="52"/>
        <end position="61"/>
    </location>
</feature>
<reference evidence="2" key="1">
    <citation type="submission" date="2014-05" db="EMBL/GenBank/DDBJ databases">
        <title>The transcriptome of the halophilic microalga Tetraselmis sp. GSL018 isolated from the Great Salt Lake, Utah.</title>
        <authorList>
            <person name="Jinkerson R.E."/>
            <person name="D'Adamo S."/>
            <person name="Posewitz M.C."/>
        </authorList>
    </citation>
    <scope>NUCLEOTIDE SEQUENCE</scope>
    <source>
        <strain evidence="2">GSL018</strain>
    </source>
</reference>
<dbReference type="AlphaFoldDB" id="A0A061RSV8"/>
<feature type="non-terminal residue" evidence="2">
    <location>
        <position position="1"/>
    </location>
</feature>
<evidence type="ECO:0000256" key="1">
    <source>
        <dbReference type="SAM" id="MobiDB-lite"/>
    </source>
</evidence>